<dbReference type="HOGENOM" id="CLU_109006_0_0_1"/>
<name>G3BFB9_CANTC</name>
<keyword evidence="3" id="KW-1185">Reference proteome</keyword>
<dbReference type="EMBL" id="GL996528">
    <property type="protein sequence ID" value="EGV60020.1"/>
    <property type="molecule type" value="Genomic_DNA"/>
</dbReference>
<proteinExistence type="predicted"/>
<feature type="compositionally biased region" description="Basic and acidic residues" evidence="1">
    <location>
        <begin position="74"/>
        <end position="85"/>
    </location>
</feature>
<dbReference type="OrthoDB" id="4093861at2759"/>
<feature type="compositionally biased region" description="Basic and acidic residues" evidence="1">
    <location>
        <begin position="51"/>
        <end position="61"/>
    </location>
</feature>
<gene>
    <name evidence="2" type="ORF">CANTEDRAFT_95488</name>
</gene>
<dbReference type="AlphaFoldDB" id="G3BFB9"/>
<evidence type="ECO:0000313" key="3">
    <source>
        <dbReference type="Proteomes" id="UP000000707"/>
    </source>
</evidence>
<protein>
    <submittedName>
        <fullName evidence="2">Uncharacterized protein</fullName>
    </submittedName>
</protein>
<evidence type="ECO:0000313" key="2">
    <source>
        <dbReference type="EMBL" id="EGV60020.1"/>
    </source>
</evidence>
<dbReference type="GeneID" id="18250506"/>
<dbReference type="eggNOG" id="ENOG502T5SY">
    <property type="taxonomic scope" value="Eukaryota"/>
</dbReference>
<dbReference type="Proteomes" id="UP000000707">
    <property type="component" value="Unassembled WGS sequence"/>
</dbReference>
<dbReference type="RefSeq" id="XP_006689234.1">
    <property type="nucleotide sequence ID" value="XM_006689171.1"/>
</dbReference>
<dbReference type="KEGG" id="cten:18250506"/>
<accession>G3BFB9</accession>
<organism evidence="3">
    <name type="scientific">Candida tenuis (strain ATCC 10573 / BCRC 21748 / CBS 615 / JCM 9827 / NBRC 10315 / NRRL Y-1498 / VKM Y-70)</name>
    <name type="common">Yeast</name>
    <name type="synonym">Yamadazyma tenuis</name>
    <dbReference type="NCBI Taxonomy" id="590646"/>
    <lineage>
        <taxon>Eukaryota</taxon>
        <taxon>Fungi</taxon>
        <taxon>Dikarya</taxon>
        <taxon>Ascomycota</taxon>
        <taxon>Saccharomycotina</taxon>
        <taxon>Pichiomycetes</taxon>
        <taxon>Debaryomycetaceae</taxon>
        <taxon>Yamadazyma</taxon>
    </lineage>
</organism>
<evidence type="ECO:0000256" key="1">
    <source>
        <dbReference type="SAM" id="MobiDB-lite"/>
    </source>
</evidence>
<feature type="region of interest" description="Disordered" evidence="1">
    <location>
        <begin position="1"/>
        <end position="96"/>
    </location>
</feature>
<reference evidence="2 3" key="1">
    <citation type="journal article" date="2011" name="Proc. Natl. Acad. Sci. U.S.A.">
        <title>Comparative genomics of xylose-fermenting fungi for enhanced biofuel production.</title>
        <authorList>
            <person name="Wohlbach D.J."/>
            <person name="Kuo A."/>
            <person name="Sato T.K."/>
            <person name="Potts K.M."/>
            <person name="Salamov A.A."/>
            <person name="LaButti K.M."/>
            <person name="Sun H."/>
            <person name="Clum A."/>
            <person name="Pangilinan J.L."/>
            <person name="Lindquist E.A."/>
            <person name="Lucas S."/>
            <person name="Lapidus A."/>
            <person name="Jin M."/>
            <person name="Gunawan C."/>
            <person name="Balan V."/>
            <person name="Dale B.E."/>
            <person name="Jeffries T.W."/>
            <person name="Zinkel R."/>
            <person name="Barry K.W."/>
            <person name="Grigoriev I.V."/>
            <person name="Gasch A.P."/>
        </authorList>
    </citation>
    <scope>NUCLEOTIDE SEQUENCE [LARGE SCALE GENOMIC DNA]</scope>
    <source>
        <strain evidence="3">ATCC 10573 / BCRC 21748 / CBS 615 / JCM 9827 / NBRC 10315 / NRRL Y-1498 / VKM Y-70</strain>
    </source>
</reference>
<sequence>MNKIEIITQPEAQSANKDPATGTVDKLQDLIHQNPQPHDSSPDRPLSPSEELSHEASDTSHKDKKNSVQMPNKAKGEKITDHDGFEIPQGKIPLDGHFSTSEIKALVNLAKDEGFLKESVEVQVADHSETVGDKVVIVERANQLDEDENKAKKSD</sequence>